<dbReference type="Gene3D" id="3.40.50.720">
    <property type="entry name" value="NAD(P)-binding Rossmann-like Domain"/>
    <property type="match status" value="1"/>
</dbReference>
<evidence type="ECO:0000256" key="4">
    <source>
        <dbReference type="ARBA" id="ARBA00019465"/>
    </source>
</evidence>
<reference evidence="12 13" key="1">
    <citation type="submission" date="2021-01" db="EMBL/GenBank/DDBJ databases">
        <title>Genome sequencing of Joostella atrarenae M1-2 (= KCTC 23194).</title>
        <authorList>
            <person name="Zakaria M.R."/>
            <person name="Lam M.Q."/>
            <person name="Chong C.S."/>
        </authorList>
    </citation>
    <scope>NUCLEOTIDE SEQUENCE [LARGE SCALE GENOMIC DNA]</scope>
    <source>
        <strain evidence="12 13">M1-2</strain>
    </source>
</reference>
<evidence type="ECO:0000256" key="1">
    <source>
        <dbReference type="ARBA" id="ARBA00004994"/>
    </source>
</evidence>
<feature type="domain" description="Ketopantoate reductase C-terminal" evidence="11">
    <location>
        <begin position="178"/>
        <end position="302"/>
    </location>
</feature>
<keyword evidence="9" id="KW-0566">Pantothenate biosynthesis</keyword>
<dbReference type="PANTHER" id="PTHR21708">
    <property type="entry name" value="PROBABLE 2-DEHYDROPANTOATE 2-REDUCTASE"/>
    <property type="match status" value="1"/>
</dbReference>
<accession>A0ABS9J6R2</accession>
<evidence type="ECO:0000256" key="7">
    <source>
        <dbReference type="ARBA" id="ARBA00032024"/>
    </source>
</evidence>
<dbReference type="Gene3D" id="1.10.1040.10">
    <property type="entry name" value="N-(1-d-carboxylethyl)-l-norvaline Dehydrogenase, domain 2"/>
    <property type="match status" value="1"/>
</dbReference>
<dbReference type="InterPro" id="IPR013752">
    <property type="entry name" value="KPA_reductase"/>
</dbReference>
<dbReference type="EMBL" id="JAETXX010000012">
    <property type="protein sequence ID" value="MCF8716131.1"/>
    <property type="molecule type" value="Genomic_DNA"/>
</dbReference>
<keyword evidence="13" id="KW-1185">Reference proteome</keyword>
<dbReference type="InterPro" id="IPR036291">
    <property type="entry name" value="NAD(P)-bd_dom_sf"/>
</dbReference>
<evidence type="ECO:0000256" key="8">
    <source>
        <dbReference type="ARBA" id="ARBA00048793"/>
    </source>
</evidence>
<dbReference type="InterPro" id="IPR013328">
    <property type="entry name" value="6PGD_dom2"/>
</dbReference>
<feature type="domain" description="Ketopantoate reductase N-terminal" evidence="10">
    <location>
        <begin position="3"/>
        <end position="152"/>
    </location>
</feature>
<organism evidence="12 13">
    <name type="scientific">Joostella atrarenae</name>
    <dbReference type="NCBI Taxonomy" id="679257"/>
    <lineage>
        <taxon>Bacteria</taxon>
        <taxon>Pseudomonadati</taxon>
        <taxon>Bacteroidota</taxon>
        <taxon>Flavobacteriia</taxon>
        <taxon>Flavobacteriales</taxon>
        <taxon>Flavobacteriaceae</taxon>
        <taxon>Joostella</taxon>
    </lineage>
</organism>
<proteinExistence type="inferred from homology"/>
<evidence type="ECO:0000256" key="5">
    <source>
        <dbReference type="ARBA" id="ARBA00022857"/>
    </source>
</evidence>
<dbReference type="RefSeq" id="WP_236960111.1">
    <property type="nucleotide sequence ID" value="NZ_JAETXX010000012.1"/>
</dbReference>
<dbReference type="InterPro" id="IPR008927">
    <property type="entry name" value="6-PGluconate_DH-like_C_sf"/>
</dbReference>
<dbReference type="Pfam" id="PF08546">
    <property type="entry name" value="ApbA_C"/>
    <property type="match status" value="1"/>
</dbReference>
<keyword evidence="6 9" id="KW-0560">Oxidoreductase</keyword>
<dbReference type="InterPro" id="IPR013332">
    <property type="entry name" value="KPR_N"/>
</dbReference>
<name>A0ABS9J6R2_9FLAO</name>
<dbReference type="Pfam" id="PF02558">
    <property type="entry name" value="ApbA"/>
    <property type="match status" value="1"/>
</dbReference>
<comment type="similarity">
    <text evidence="2 9">Belongs to the ketopantoate reductase family.</text>
</comment>
<comment type="pathway">
    <text evidence="1 9">Cofactor biosynthesis; (R)-pantothenate biosynthesis; (R)-pantoate from 3-methyl-2-oxobutanoate: step 2/2.</text>
</comment>
<gene>
    <name evidence="12" type="ORF">JM658_14960</name>
</gene>
<dbReference type="SUPFAM" id="SSF51735">
    <property type="entry name" value="NAD(P)-binding Rossmann-fold domains"/>
    <property type="match status" value="1"/>
</dbReference>
<dbReference type="PANTHER" id="PTHR21708:SF26">
    <property type="entry name" value="2-DEHYDROPANTOATE 2-REDUCTASE"/>
    <property type="match status" value="1"/>
</dbReference>
<dbReference type="SUPFAM" id="SSF48179">
    <property type="entry name" value="6-phosphogluconate dehydrogenase C-terminal domain-like"/>
    <property type="match status" value="1"/>
</dbReference>
<comment type="caution">
    <text evidence="12">The sequence shown here is derived from an EMBL/GenBank/DDBJ whole genome shotgun (WGS) entry which is preliminary data.</text>
</comment>
<evidence type="ECO:0000259" key="10">
    <source>
        <dbReference type="Pfam" id="PF02558"/>
    </source>
</evidence>
<evidence type="ECO:0000313" key="12">
    <source>
        <dbReference type="EMBL" id="MCF8716131.1"/>
    </source>
</evidence>
<dbReference type="InterPro" id="IPR003710">
    <property type="entry name" value="ApbA"/>
</dbReference>
<dbReference type="EC" id="1.1.1.169" evidence="3 9"/>
<comment type="catalytic activity">
    <reaction evidence="8 9">
        <text>(R)-pantoate + NADP(+) = 2-dehydropantoate + NADPH + H(+)</text>
        <dbReference type="Rhea" id="RHEA:16233"/>
        <dbReference type="ChEBI" id="CHEBI:11561"/>
        <dbReference type="ChEBI" id="CHEBI:15378"/>
        <dbReference type="ChEBI" id="CHEBI:15980"/>
        <dbReference type="ChEBI" id="CHEBI:57783"/>
        <dbReference type="ChEBI" id="CHEBI:58349"/>
        <dbReference type="EC" id="1.1.1.169"/>
    </reaction>
</comment>
<keyword evidence="5 9" id="KW-0521">NADP</keyword>
<sequence>MNILIYGIGGVGGYFGGKLAATDHHISFYGRGSHLKAIQENGLQVKSFEGDFKVYPDIATNSLEDIPTPDLVLLGVKSWQLEEAALAINPFLKETTAVLPLQNGADNHGKLLKCLSEKQVLTGLCNLISYIESPGVICHFAIHPTLTFGEIDNNKSDRVNAINAVFNEAGIVSFIADDIHREIWKKFMFIATISAIGGLTRVPIGAIRSSPYLYKKMEEIANEILHVAQAKQINLTVKDVENVFKTIDKLDPQSTASTQRDIMEGKPSELENFNGYIVKEGARLNVATPVNEFIYECLKPMETKSRSK</sequence>
<evidence type="ECO:0000313" key="13">
    <source>
        <dbReference type="Proteomes" id="UP000829517"/>
    </source>
</evidence>
<comment type="function">
    <text evidence="9">Catalyzes the NADPH-dependent reduction of ketopantoate into pantoic acid.</text>
</comment>
<evidence type="ECO:0000256" key="3">
    <source>
        <dbReference type="ARBA" id="ARBA00013014"/>
    </source>
</evidence>
<dbReference type="NCBIfam" id="TIGR00745">
    <property type="entry name" value="apbA_panE"/>
    <property type="match status" value="1"/>
</dbReference>
<dbReference type="Proteomes" id="UP000829517">
    <property type="component" value="Unassembled WGS sequence"/>
</dbReference>
<evidence type="ECO:0000259" key="11">
    <source>
        <dbReference type="Pfam" id="PF08546"/>
    </source>
</evidence>
<evidence type="ECO:0000256" key="6">
    <source>
        <dbReference type="ARBA" id="ARBA00023002"/>
    </source>
</evidence>
<dbReference type="InterPro" id="IPR051402">
    <property type="entry name" value="KPR-Related"/>
</dbReference>
<evidence type="ECO:0000256" key="9">
    <source>
        <dbReference type="RuleBase" id="RU362068"/>
    </source>
</evidence>
<evidence type="ECO:0000256" key="2">
    <source>
        <dbReference type="ARBA" id="ARBA00007870"/>
    </source>
</evidence>
<protein>
    <recommendedName>
        <fullName evidence="4 9">2-dehydropantoate 2-reductase</fullName>
        <ecNumber evidence="3 9">1.1.1.169</ecNumber>
    </recommendedName>
    <alternativeName>
        <fullName evidence="7 9">Ketopantoate reductase</fullName>
    </alternativeName>
</protein>